<dbReference type="Gene3D" id="1.10.246.130">
    <property type="match status" value="1"/>
</dbReference>
<reference evidence="1 2" key="1">
    <citation type="submission" date="2014-09" db="EMBL/GenBank/DDBJ databases">
        <authorList>
            <person name="Magalhaes I.L.F."/>
            <person name="Oliveira U."/>
            <person name="Santos F.R."/>
            <person name="Vidigal T.H.D.A."/>
            <person name="Brescovit A.D."/>
            <person name="Santos A.J."/>
        </authorList>
    </citation>
    <scope>NUCLEOTIDE SEQUENCE [LARGE SCALE GENOMIC DNA]</scope>
</reference>
<dbReference type="InterPro" id="IPR043137">
    <property type="entry name" value="GGT_ssub_C"/>
</dbReference>
<protein>
    <submittedName>
        <fullName evidence="1">Gamma-glutamyltransferase</fullName>
    </submittedName>
</protein>
<dbReference type="PANTHER" id="PTHR43881">
    <property type="entry name" value="GAMMA-GLUTAMYLTRANSPEPTIDASE (AFU_ORTHOLOGUE AFUA_4G13580)"/>
    <property type="match status" value="1"/>
</dbReference>
<keyword evidence="2" id="KW-1185">Reference proteome</keyword>
<keyword evidence="1" id="KW-0808">Transferase</keyword>
<dbReference type="Proteomes" id="UP000054845">
    <property type="component" value="Unassembled WGS sequence"/>
</dbReference>
<dbReference type="PANTHER" id="PTHR43881:SF1">
    <property type="entry name" value="GAMMA-GLUTAMYLTRANSPEPTIDASE (AFU_ORTHOLOGUE AFUA_4G13580)"/>
    <property type="match status" value="1"/>
</dbReference>
<accession>A0A0P1BPC1</accession>
<dbReference type="Pfam" id="PF01019">
    <property type="entry name" value="G_glu_transpept"/>
    <property type="match status" value="1"/>
</dbReference>
<dbReference type="InterPro" id="IPR052896">
    <property type="entry name" value="GGT-like_enzyme"/>
</dbReference>
<sequence length="580" mass="61025">MSATAPFSFPSRRSTVHSVKGIVSSSQPLASSAGIAILEQGGNAADAAVAVAAALNVTEPVSTGIGGDAFCLYWDAKLQRVRGINGSGRSGSELGSQLPFDSVHAVTVPGAAAAWCDTVRLLGSGKVTLKQVLAPAIRMAEDGVPICAQTAHDWARGEALLKKASANAKEMLHAISGAAPKEGEIMRYHGLAQTFRLLAEKGKDGFYKGRVAQEIVKVVRARGGHLTLEDVAHHGEQGSEEVQPISYNYKSGAACAGGSSSEAAAVRLYECPPNGQGLVALQALCILDELQASGKIQALLSMQHNSADYLHALVAALRLAFADATAFVADPAHDVQGAERVEKMLSDKYAKQRAALFESDSIQSFKNGNPTSSTDTVYFSVVDQQGNACSFINSNYAGFGSAIIPAGCGFTLQNRGAGFVLEEGHLNCVAPRKRPYHTIIPAMATHLVPDGKGGHKEDVLLCYGVMGGYMQPQGHVQVLLNILRGMSPQASLDAPRFVIGAGTPDQGDIFSQVFLEQGIPQEVAAELKRRGHDVKIVEGWESRKQFGKGQVIRRLDFGDGAKGWAAGSDPRGDGAAVPQT</sequence>
<organism evidence="1 2">
    <name type="scientific">Ceraceosorus bombacis</name>
    <dbReference type="NCBI Taxonomy" id="401625"/>
    <lineage>
        <taxon>Eukaryota</taxon>
        <taxon>Fungi</taxon>
        <taxon>Dikarya</taxon>
        <taxon>Basidiomycota</taxon>
        <taxon>Ustilaginomycotina</taxon>
        <taxon>Exobasidiomycetes</taxon>
        <taxon>Ceraceosorales</taxon>
        <taxon>Ceraceosoraceae</taxon>
        <taxon>Ceraceosorus</taxon>
    </lineage>
</organism>
<dbReference type="InterPro" id="IPR043138">
    <property type="entry name" value="GGT_lsub"/>
</dbReference>
<dbReference type="STRING" id="401625.A0A0P1BPC1"/>
<dbReference type="SUPFAM" id="SSF56235">
    <property type="entry name" value="N-terminal nucleophile aminohydrolases (Ntn hydrolases)"/>
    <property type="match status" value="1"/>
</dbReference>
<dbReference type="EMBL" id="CCYA01000276">
    <property type="protein sequence ID" value="CEH18781.1"/>
    <property type="molecule type" value="Genomic_DNA"/>
</dbReference>
<dbReference type="InterPro" id="IPR029055">
    <property type="entry name" value="Ntn_hydrolases_N"/>
</dbReference>
<dbReference type="OrthoDB" id="2015213at2759"/>
<dbReference type="PRINTS" id="PR01210">
    <property type="entry name" value="GGTRANSPTASE"/>
</dbReference>
<proteinExistence type="predicted"/>
<name>A0A0P1BPC1_9BASI</name>
<dbReference type="AlphaFoldDB" id="A0A0P1BPC1"/>
<dbReference type="GO" id="GO:0016740">
    <property type="term" value="F:transferase activity"/>
    <property type="evidence" value="ECO:0007669"/>
    <property type="project" value="UniProtKB-KW"/>
</dbReference>
<evidence type="ECO:0000313" key="2">
    <source>
        <dbReference type="Proteomes" id="UP000054845"/>
    </source>
</evidence>
<dbReference type="Gene3D" id="3.60.20.40">
    <property type="match status" value="1"/>
</dbReference>
<evidence type="ECO:0000313" key="1">
    <source>
        <dbReference type="EMBL" id="CEH18781.1"/>
    </source>
</evidence>